<protein>
    <submittedName>
        <fullName evidence="1">Uncharacterized protein</fullName>
    </submittedName>
</protein>
<accession>A0A6S7BB04</accession>
<dbReference type="Proteomes" id="UP000494115">
    <property type="component" value="Unassembled WGS sequence"/>
</dbReference>
<sequence length="551" mass="60743">MFSCPHCRPMPAAHCWRPRSNSYDLVSAQRSVNVVAAHGPMSPPVRIESMHPASLTQPRTTVSNALHPTVDECVAGPSTSGLRASEFQLNPAYFIDEADRPGETGILHLASNRDRGLSEPLPRVVRAAWETTGALQGFYGAEFSHALQCAGIRLAQLEGATLREALEANFRTLRTSTCNGTGIRAWRDALSFAVSVPIVVGVGMQMAIDTATTGALGFDSFRHANLPFGSVAASYGLMCAEVIKAPLTAGLSYQTIARHHMVDDYLTRTECTLKLADAVLNQLGAAGSACLPGLSRLAMSRRTGMACYEAGEVARHLSTVFTMLNYLIAPVRVGLFANNELAWPGRLDEPDWMAPLVGLLRFASSMSDTIRVLLSQIGTQCRHELFSLRMEALLDVAEYLSLRIRALQNDAGTRDRVETALEQFRTLCALSTNDVLGLLARDQAALAEALRSSRGGHDIRVQTRIGHNLEPFGVRMSQMVESGERRLHLYLEPRQNHWGKVSGRHATWWDHAQFPLRLTYRFTLILQHWLASVVHRLTEPCEPPLQRCMQR</sequence>
<dbReference type="AlphaFoldDB" id="A0A6S7BB04"/>
<gene>
    <name evidence="1" type="ORF">LMG28138_01934</name>
</gene>
<keyword evidence="2" id="KW-1185">Reference proteome</keyword>
<dbReference type="EMBL" id="CADIKM010000006">
    <property type="protein sequence ID" value="CAB3785027.1"/>
    <property type="molecule type" value="Genomic_DNA"/>
</dbReference>
<evidence type="ECO:0000313" key="1">
    <source>
        <dbReference type="EMBL" id="CAB3785027.1"/>
    </source>
</evidence>
<evidence type="ECO:0000313" key="2">
    <source>
        <dbReference type="Proteomes" id="UP000494115"/>
    </source>
</evidence>
<proteinExistence type="predicted"/>
<reference evidence="1 2" key="1">
    <citation type="submission" date="2020-04" db="EMBL/GenBank/DDBJ databases">
        <authorList>
            <person name="De Canck E."/>
        </authorList>
    </citation>
    <scope>NUCLEOTIDE SEQUENCE [LARGE SCALE GENOMIC DNA]</scope>
    <source>
        <strain evidence="1 2">LMG 28138</strain>
    </source>
</reference>
<name>A0A6S7BB04_9BURK</name>
<organism evidence="1 2">
    <name type="scientific">Pararobbsia alpina</name>
    <dbReference type="NCBI Taxonomy" id="621374"/>
    <lineage>
        <taxon>Bacteria</taxon>
        <taxon>Pseudomonadati</taxon>
        <taxon>Pseudomonadota</taxon>
        <taxon>Betaproteobacteria</taxon>
        <taxon>Burkholderiales</taxon>
        <taxon>Burkholderiaceae</taxon>
        <taxon>Pararobbsia</taxon>
    </lineage>
</organism>